<evidence type="ECO:0000256" key="6">
    <source>
        <dbReference type="SAM" id="Phobius"/>
    </source>
</evidence>
<feature type="transmembrane region" description="Helical" evidence="6">
    <location>
        <begin position="453"/>
        <end position="476"/>
    </location>
</feature>
<dbReference type="EMBL" id="AMBO01000325">
    <property type="protein sequence ID" value="EKD01150.1"/>
    <property type="molecule type" value="Genomic_DNA"/>
</dbReference>
<dbReference type="Proteomes" id="UP000006757">
    <property type="component" value="Unassembled WGS sequence"/>
</dbReference>
<dbReference type="GO" id="GO:0071944">
    <property type="term" value="C:cell periphery"/>
    <property type="evidence" value="ECO:0007669"/>
    <property type="project" value="UniProtKB-ARBA"/>
</dbReference>
<keyword evidence="8" id="KW-1185">Reference proteome</keyword>
<sequence>MCDFDGASKAAFDGEPFTLDSETGYRTSAGRSSGASGCWFVGTGVTIEGRGIWKPNTPEPHDPPDPVHAFLYQTNQEFRTVLDTENFFNVSADNTALLDTRGRELRSYELRFTITPDSQLEFHNMTVDVPVRTQAPNRDSLEKQAVYVPVIQDGSVNPTMSLGFTTKSDQFRDMWAKRTNSTTAPSPYDSTVPRFVQPGGAQQSASQAAQSPQTPDQLQESTTAGENQAPQTSEQAQPNDSSNQPNRSEQPASSSTQAATSVAQSQSSRQGSPAAEQQPTQNRQHQTPKSEGQQTPQSSAGQSPSRSAAQAASSSHAPPQADKDGMAIDWTQAGRRHLPHSPHTKRLDIPHEIVDNALMLKNGTELSYKVPISTTLIRVYGPVGMNETAYGSQCYADLDPVPSCNYTLSDLVATNATAANKTAPPTIVQSSDLPIGTGARSSSASSGGNKTGMIVGVVVGVVGGLILLALLAWFCLRRRKSNEPDDIDPYLISEKDLYRNASWAPEGNDHPPPAPVSSGGENRPRGPRVVQEEDADDVVEYLPPRYRERTLPTTPEPASTPPLSTPDLGSSHENATFLPVPEGAGGPTLKEEYMKNMGIAPGALESPSDKRALTHSSSESEQGTPLLKRAYGRLFGSGPPSEAGPSKTKDWKDDVKDREGLLL</sequence>
<dbReference type="HOGENOM" id="CLU_413992_0_0_1"/>
<keyword evidence="4 6" id="KW-0472">Membrane</keyword>
<feature type="region of interest" description="Disordered" evidence="5">
    <location>
        <begin position="179"/>
        <end position="324"/>
    </location>
</feature>
<keyword evidence="3 6" id="KW-1133">Transmembrane helix</keyword>
<feature type="compositionally biased region" description="Pro residues" evidence="5">
    <location>
        <begin position="554"/>
        <end position="564"/>
    </location>
</feature>
<evidence type="ECO:0000256" key="1">
    <source>
        <dbReference type="ARBA" id="ARBA00004167"/>
    </source>
</evidence>
<organism evidence="7 8">
    <name type="scientific">Trichosporon asahii var. asahii (strain CBS 8904)</name>
    <name type="common">Yeast</name>
    <dbReference type="NCBI Taxonomy" id="1220162"/>
    <lineage>
        <taxon>Eukaryota</taxon>
        <taxon>Fungi</taxon>
        <taxon>Dikarya</taxon>
        <taxon>Basidiomycota</taxon>
        <taxon>Agaricomycotina</taxon>
        <taxon>Tremellomycetes</taxon>
        <taxon>Trichosporonales</taxon>
        <taxon>Trichosporonaceae</taxon>
        <taxon>Trichosporon</taxon>
    </lineage>
</organism>
<feature type="compositionally biased region" description="Low complexity" evidence="5">
    <location>
        <begin position="197"/>
        <end position="213"/>
    </location>
</feature>
<keyword evidence="2 6" id="KW-0812">Transmembrane</keyword>
<evidence type="ECO:0000256" key="2">
    <source>
        <dbReference type="ARBA" id="ARBA00022692"/>
    </source>
</evidence>
<reference evidence="7 8" key="1">
    <citation type="journal article" date="2012" name="Eukaryot. Cell">
        <title>Genome sequence of the Trichosporon asahii environmental strain CBS 8904.</title>
        <authorList>
            <person name="Yang R.Y."/>
            <person name="Li H.T."/>
            <person name="Zhu H."/>
            <person name="Zhou G.P."/>
            <person name="Wang M."/>
            <person name="Wang L."/>
        </authorList>
    </citation>
    <scope>NUCLEOTIDE SEQUENCE [LARGE SCALE GENOMIC DNA]</scope>
    <source>
        <strain evidence="7 8">CBS 8904</strain>
    </source>
</reference>
<gene>
    <name evidence="7" type="ORF">A1Q2_04648</name>
</gene>
<evidence type="ECO:0008006" key="9">
    <source>
        <dbReference type="Google" id="ProtNLM"/>
    </source>
</evidence>
<comment type="caution">
    <text evidence="7">The sequence shown here is derived from an EMBL/GenBank/DDBJ whole genome shotgun (WGS) entry which is preliminary data.</text>
</comment>
<evidence type="ECO:0000256" key="5">
    <source>
        <dbReference type="SAM" id="MobiDB-lite"/>
    </source>
</evidence>
<feature type="compositionally biased region" description="Low complexity" evidence="5">
    <location>
        <begin position="248"/>
        <end position="268"/>
    </location>
</feature>
<feature type="compositionally biased region" description="Polar residues" evidence="5">
    <location>
        <begin position="269"/>
        <end position="295"/>
    </location>
</feature>
<feature type="compositionally biased region" description="Polar residues" evidence="5">
    <location>
        <begin position="214"/>
        <end position="247"/>
    </location>
</feature>
<evidence type="ECO:0000256" key="3">
    <source>
        <dbReference type="ARBA" id="ARBA00022989"/>
    </source>
</evidence>
<name>K1VAW0_TRIAC</name>
<dbReference type="GO" id="GO:0016020">
    <property type="term" value="C:membrane"/>
    <property type="evidence" value="ECO:0007669"/>
    <property type="project" value="UniProtKB-SubCell"/>
</dbReference>
<comment type="subcellular location">
    <subcellularLocation>
        <location evidence="1">Membrane</location>
        <topology evidence="1">Single-pass membrane protein</topology>
    </subcellularLocation>
</comment>
<feature type="compositionally biased region" description="Polar residues" evidence="5">
    <location>
        <begin position="179"/>
        <end position="189"/>
    </location>
</feature>
<dbReference type="PANTHER" id="PTHR15549">
    <property type="entry name" value="PAIRED IMMUNOGLOBULIN-LIKE TYPE 2 RECEPTOR"/>
    <property type="match status" value="1"/>
</dbReference>
<feature type="compositionally biased region" description="Polar residues" evidence="5">
    <location>
        <begin position="614"/>
        <end position="623"/>
    </location>
</feature>
<evidence type="ECO:0000256" key="4">
    <source>
        <dbReference type="ARBA" id="ARBA00023136"/>
    </source>
</evidence>
<dbReference type="InterPro" id="IPR051694">
    <property type="entry name" value="Immunoregulatory_rcpt-like"/>
</dbReference>
<evidence type="ECO:0000313" key="7">
    <source>
        <dbReference type="EMBL" id="EKD01150.1"/>
    </source>
</evidence>
<protein>
    <recommendedName>
        <fullName evidence="9">Mid2 domain-containing protein</fullName>
    </recommendedName>
</protein>
<dbReference type="InParanoid" id="K1VAW0"/>
<feature type="region of interest" description="Disordered" evidence="5">
    <location>
        <begin position="502"/>
        <end position="663"/>
    </location>
</feature>
<dbReference type="AlphaFoldDB" id="K1VAW0"/>
<accession>K1VAW0</accession>
<proteinExistence type="predicted"/>
<evidence type="ECO:0000313" key="8">
    <source>
        <dbReference type="Proteomes" id="UP000006757"/>
    </source>
</evidence>
<feature type="compositionally biased region" description="Basic and acidic residues" evidence="5">
    <location>
        <begin position="647"/>
        <end position="663"/>
    </location>
</feature>
<feature type="compositionally biased region" description="Low complexity" evidence="5">
    <location>
        <begin position="296"/>
        <end position="320"/>
    </location>
</feature>
<dbReference type="STRING" id="1220162.K1VAW0"/>